<evidence type="ECO:0000313" key="6">
    <source>
        <dbReference type="EMBL" id="CEG56176.1"/>
    </source>
</evidence>
<dbReference type="PIRSF" id="PIRSF000451">
    <property type="entry name" value="PKS_III"/>
    <property type="match status" value="1"/>
</dbReference>
<dbReference type="Proteomes" id="UP000032430">
    <property type="component" value="Chromosome I"/>
</dbReference>
<feature type="domain" description="Chalcone/stilbene synthase C-terminal" evidence="5">
    <location>
        <begin position="224"/>
        <end position="364"/>
    </location>
</feature>
<dbReference type="RefSeq" id="WP_045094894.1">
    <property type="nucleotide sequence ID" value="NZ_LN614827.1"/>
</dbReference>
<dbReference type="CDD" id="cd00831">
    <property type="entry name" value="CHS_like"/>
    <property type="match status" value="1"/>
</dbReference>
<evidence type="ECO:0000256" key="1">
    <source>
        <dbReference type="ARBA" id="ARBA00005531"/>
    </source>
</evidence>
<dbReference type="InterPro" id="IPR011141">
    <property type="entry name" value="Polyketide_synthase_type-III"/>
</dbReference>
<dbReference type="OrthoDB" id="9786288at2"/>
<dbReference type="KEGG" id="lfa:LFA_0726"/>
<dbReference type="GO" id="GO:0016747">
    <property type="term" value="F:acyltransferase activity, transferring groups other than amino-acyl groups"/>
    <property type="evidence" value="ECO:0007669"/>
    <property type="project" value="InterPro"/>
</dbReference>
<feature type="active site" description="Acyl-thioester intermediate" evidence="3">
    <location>
        <position position="154"/>
    </location>
</feature>
<name>A0A098G2G4_9GAMM</name>
<comment type="similarity">
    <text evidence="1">Belongs to the thiolase-like superfamily. Chalcone/stilbene synthases family.</text>
</comment>
<dbReference type="InterPro" id="IPR001099">
    <property type="entry name" value="Chalcone/stilbene_synt_N"/>
</dbReference>
<dbReference type="InterPro" id="IPR016039">
    <property type="entry name" value="Thiolase-like"/>
</dbReference>
<dbReference type="GO" id="GO:0030639">
    <property type="term" value="P:polyketide biosynthetic process"/>
    <property type="evidence" value="ECO:0007669"/>
    <property type="project" value="TreeGrafter"/>
</dbReference>
<dbReference type="PANTHER" id="PTHR11877">
    <property type="entry name" value="HYDROXYMETHYLGLUTARYL-COA SYNTHASE"/>
    <property type="match status" value="1"/>
</dbReference>
<dbReference type="PANTHER" id="PTHR11877:SF46">
    <property type="entry name" value="TYPE III POLYKETIDE SYNTHASE A"/>
    <property type="match status" value="1"/>
</dbReference>
<sequence>MQSNIIAIGVANPPYRRAQHEVAELICEGFQLKAAQKKALKAIYKASGIEYRHSVIADYVKAPGDFQFFPNHYQDTFPSTSERMKLYQSSALPLALAAINNCLSAVEEFNKKEITHLITISCTGMYAPGIDIEIVQQLGLSPTTKRTAINFMGCYGAFNGLKVADAFCKAEPNANVLMVCVELCSIHFQNDFSLENVISNAIFADGAAAVLVQGRPAQQKHFKLVSFHTDLVPNTEQEMAWSIGDYGFDMILSAYVPKVIKYGISTFTEKLLSQSNWSFNDIDYYAIHPGGLKILQSCEESLNISVEDNKYSYEVLRNFGNMSSATVLFVLKNIWDALDKSAHNKNIFSCAFGPGLTLESMLMKASFSA</sequence>
<proteinExistence type="inferred from homology"/>
<keyword evidence="2" id="KW-0808">Transferase</keyword>
<dbReference type="Gene3D" id="3.40.47.10">
    <property type="match status" value="2"/>
</dbReference>
<dbReference type="Pfam" id="PF00195">
    <property type="entry name" value="Chal_sti_synt_N"/>
    <property type="match status" value="1"/>
</dbReference>
<feature type="domain" description="Chalcone/stilbene synthase N-terminal" evidence="4">
    <location>
        <begin position="4"/>
        <end position="214"/>
    </location>
</feature>
<protein>
    <submittedName>
        <fullName evidence="6">Putative naringenin-chalcone synthase</fullName>
    </submittedName>
</protein>
<organism evidence="6 7">
    <name type="scientific">Legionella fallonii LLAP-10</name>
    <dbReference type="NCBI Taxonomy" id="1212491"/>
    <lineage>
        <taxon>Bacteria</taxon>
        <taxon>Pseudomonadati</taxon>
        <taxon>Pseudomonadota</taxon>
        <taxon>Gammaproteobacteria</taxon>
        <taxon>Legionellales</taxon>
        <taxon>Legionellaceae</taxon>
        <taxon>Legionella</taxon>
    </lineage>
</organism>
<evidence type="ECO:0000259" key="4">
    <source>
        <dbReference type="Pfam" id="PF00195"/>
    </source>
</evidence>
<reference evidence="7" key="1">
    <citation type="submission" date="2014-09" db="EMBL/GenBank/DDBJ databases">
        <authorList>
            <person name="Gomez-Valero L."/>
        </authorList>
    </citation>
    <scope>NUCLEOTIDE SEQUENCE [LARGE SCALE GENOMIC DNA]</scope>
    <source>
        <strain evidence="7">ATCC700992</strain>
    </source>
</reference>
<dbReference type="InterPro" id="IPR012328">
    <property type="entry name" value="Chalcone/stilbene_synt_C"/>
</dbReference>
<dbReference type="STRING" id="1212491.LFA_0726"/>
<evidence type="ECO:0000259" key="5">
    <source>
        <dbReference type="Pfam" id="PF02797"/>
    </source>
</evidence>
<dbReference type="Pfam" id="PF02797">
    <property type="entry name" value="Chal_sti_synt_C"/>
    <property type="match status" value="1"/>
</dbReference>
<dbReference type="EMBL" id="LN614827">
    <property type="protein sequence ID" value="CEG56176.1"/>
    <property type="molecule type" value="Genomic_DNA"/>
</dbReference>
<keyword evidence="7" id="KW-1185">Reference proteome</keyword>
<evidence type="ECO:0000256" key="2">
    <source>
        <dbReference type="ARBA" id="ARBA00022679"/>
    </source>
</evidence>
<dbReference type="HOGENOM" id="CLU_034992_0_2_6"/>
<evidence type="ECO:0000313" key="7">
    <source>
        <dbReference type="Proteomes" id="UP000032430"/>
    </source>
</evidence>
<evidence type="ECO:0000256" key="3">
    <source>
        <dbReference type="PIRSR" id="PIRSR000451-1"/>
    </source>
</evidence>
<dbReference type="SUPFAM" id="SSF53901">
    <property type="entry name" value="Thiolase-like"/>
    <property type="match status" value="1"/>
</dbReference>
<accession>A0A098G2G4</accession>
<dbReference type="AlphaFoldDB" id="A0A098G2G4"/>
<gene>
    <name evidence="6" type="ORF">LFA_0726</name>
</gene>